<protein>
    <submittedName>
        <fullName evidence="1">Uncharacterized protein</fullName>
    </submittedName>
</protein>
<evidence type="ECO:0000313" key="1">
    <source>
        <dbReference type="EMBL" id="NYE14905.1"/>
    </source>
</evidence>
<gene>
    <name evidence="1" type="ORF">BJ999_005201</name>
</gene>
<proteinExistence type="predicted"/>
<name>A0A7Y9KEU9_9ACTN</name>
<evidence type="ECO:0000313" key="2">
    <source>
        <dbReference type="Proteomes" id="UP000591272"/>
    </source>
</evidence>
<comment type="caution">
    <text evidence="1">The sequence shown here is derived from an EMBL/GenBank/DDBJ whole genome shotgun (WGS) entry which is preliminary data.</text>
</comment>
<organism evidence="1 2">
    <name type="scientific">Actinomadura citrea</name>
    <dbReference type="NCBI Taxonomy" id="46158"/>
    <lineage>
        <taxon>Bacteria</taxon>
        <taxon>Bacillati</taxon>
        <taxon>Actinomycetota</taxon>
        <taxon>Actinomycetes</taxon>
        <taxon>Streptosporangiales</taxon>
        <taxon>Thermomonosporaceae</taxon>
        <taxon>Actinomadura</taxon>
    </lineage>
</organism>
<dbReference type="AlphaFoldDB" id="A0A7Y9KEU9"/>
<sequence>MRIDSVTRGRLGPRVLADLEANLWPVDCQMCGRSLGRWGRPALEVREEDGFATASLHHQRCRPPAWAG</sequence>
<dbReference type="Proteomes" id="UP000591272">
    <property type="component" value="Unassembled WGS sequence"/>
</dbReference>
<dbReference type="RefSeq" id="WP_179835697.1">
    <property type="nucleotide sequence ID" value="NZ_BMRD01000031.1"/>
</dbReference>
<dbReference type="EMBL" id="JACCBT010000001">
    <property type="protein sequence ID" value="NYE14905.1"/>
    <property type="molecule type" value="Genomic_DNA"/>
</dbReference>
<reference evidence="1 2" key="1">
    <citation type="submission" date="2020-07" db="EMBL/GenBank/DDBJ databases">
        <title>Sequencing the genomes of 1000 actinobacteria strains.</title>
        <authorList>
            <person name="Klenk H.-P."/>
        </authorList>
    </citation>
    <scope>NUCLEOTIDE SEQUENCE [LARGE SCALE GENOMIC DNA]</scope>
    <source>
        <strain evidence="1 2">DSM 43461</strain>
    </source>
</reference>
<accession>A0A7Y9KEU9</accession>
<keyword evidence="2" id="KW-1185">Reference proteome</keyword>